<dbReference type="Gene3D" id="3.10.450.40">
    <property type="match status" value="1"/>
</dbReference>
<feature type="compositionally biased region" description="Acidic residues" evidence="1">
    <location>
        <begin position="159"/>
        <end position="169"/>
    </location>
</feature>
<dbReference type="InterPro" id="IPR025711">
    <property type="entry name" value="PepSY"/>
</dbReference>
<evidence type="ECO:0000313" key="5">
    <source>
        <dbReference type="EMBL" id="TLK28844.1"/>
    </source>
</evidence>
<reference evidence="5 6" key="1">
    <citation type="submission" date="2019-04" db="EMBL/GenBank/DDBJ databases">
        <title>Deinococcus metalilatus MA1002 mutant No.5.</title>
        <authorList>
            <person name="Park W."/>
            <person name="Park C."/>
        </authorList>
    </citation>
    <scope>NUCLEOTIDE SEQUENCE [LARGE SCALE GENOMIC DNA]</scope>
    <source>
        <strain evidence="5 6">MA1002-m5</strain>
    </source>
</reference>
<feature type="domain" description="PepSY" evidence="3">
    <location>
        <begin position="92"/>
        <end position="143"/>
    </location>
</feature>
<evidence type="ECO:0000313" key="7">
    <source>
        <dbReference type="Proteomes" id="UP000536909"/>
    </source>
</evidence>
<dbReference type="EMBL" id="JACHFV010000005">
    <property type="protein sequence ID" value="MBB5294990.1"/>
    <property type="molecule type" value="Genomic_DNA"/>
</dbReference>
<gene>
    <name evidence="5" type="ORF">FCS05_06605</name>
    <name evidence="4" type="ORF">HNQ10_001811</name>
</gene>
<dbReference type="Proteomes" id="UP000308000">
    <property type="component" value="Unassembled WGS sequence"/>
</dbReference>
<dbReference type="Proteomes" id="UP000536909">
    <property type="component" value="Unassembled WGS sequence"/>
</dbReference>
<dbReference type="AlphaFoldDB" id="A0AAJ5F3N4"/>
<dbReference type="EMBL" id="VBRC01000004">
    <property type="protein sequence ID" value="TLK28844.1"/>
    <property type="molecule type" value="Genomic_DNA"/>
</dbReference>
<dbReference type="Pfam" id="PF03413">
    <property type="entry name" value="PepSY"/>
    <property type="match status" value="1"/>
</dbReference>
<comment type="caution">
    <text evidence="5">The sequence shown here is derived from an EMBL/GenBank/DDBJ whole genome shotgun (WGS) entry which is preliminary data.</text>
</comment>
<feature type="region of interest" description="Disordered" evidence="1">
    <location>
        <begin position="138"/>
        <end position="169"/>
    </location>
</feature>
<evidence type="ECO:0000313" key="4">
    <source>
        <dbReference type="EMBL" id="MBB5294990.1"/>
    </source>
</evidence>
<proteinExistence type="predicted"/>
<dbReference type="RefSeq" id="WP_129119646.1">
    <property type="nucleotide sequence ID" value="NZ_BSUI01000017.1"/>
</dbReference>
<name>A0AAJ5F3N4_9DEIO</name>
<evidence type="ECO:0000256" key="2">
    <source>
        <dbReference type="SAM" id="SignalP"/>
    </source>
</evidence>
<accession>A0AAJ5F3N4</accession>
<reference evidence="4 7" key="2">
    <citation type="submission" date="2020-08" db="EMBL/GenBank/DDBJ databases">
        <title>Genomic Encyclopedia of Type Strains, Phase IV (KMG-IV): sequencing the most valuable type-strain genomes for metagenomic binning, comparative biology and taxonomic classification.</title>
        <authorList>
            <person name="Goeker M."/>
        </authorList>
    </citation>
    <scope>NUCLEOTIDE SEQUENCE [LARGE SCALE GENOMIC DNA]</scope>
    <source>
        <strain evidence="4 7">DSM 105434</strain>
    </source>
</reference>
<feature type="region of interest" description="Disordered" evidence="1">
    <location>
        <begin position="33"/>
        <end position="84"/>
    </location>
</feature>
<evidence type="ECO:0000256" key="1">
    <source>
        <dbReference type="SAM" id="MobiDB-lite"/>
    </source>
</evidence>
<keyword evidence="2" id="KW-0732">Signal</keyword>
<keyword evidence="7" id="KW-1185">Reference proteome</keyword>
<feature type="signal peptide" evidence="2">
    <location>
        <begin position="1"/>
        <end position="28"/>
    </location>
</feature>
<organism evidence="5 6">
    <name type="scientific">Deinococcus metallilatus</name>
    <dbReference type="NCBI Taxonomy" id="1211322"/>
    <lineage>
        <taxon>Bacteria</taxon>
        <taxon>Thermotogati</taxon>
        <taxon>Deinococcota</taxon>
        <taxon>Deinococci</taxon>
        <taxon>Deinococcales</taxon>
        <taxon>Deinococcaceae</taxon>
        <taxon>Deinococcus</taxon>
    </lineage>
</organism>
<sequence length="169" mass="17473">MNKNTRTILLALATTAAVGVPLVGYAFAQTTPAQSGAAQTRTAQGQNTGDNDTETQDDQTPAYQGSIQLPAEQQGTELPEAQEEAQLRGLARITPQQAAAAAQAALPGTVSSVKLENENGSLVYAVVIGQTEVKVDAGNGRVLHQEQAGQNEQGGDQEGGQDSETNDGQ</sequence>
<evidence type="ECO:0000313" key="6">
    <source>
        <dbReference type="Proteomes" id="UP000308000"/>
    </source>
</evidence>
<feature type="compositionally biased region" description="Polar residues" evidence="1">
    <location>
        <begin position="33"/>
        <end position="50"/>
    </location>
</feature>
<feature type="chain" id="PRO_5042592513" evidence="2">
    <location>
        <begin position="29"/>
        <end position="169"/>
    </location>
</feature>
<feature type="compositionally biased region" description="Low complexity" evidence="1">
    <location>
        <begin position="145"/>
        <end position="154"/>
    </location>
</feature>
<feature type="compositionally biased region" description="Polar residues" evidence="1">
    <location>
        <begin position="58"/>
        <end position="76"/>
    </location>
</feature>
<evidence type="ECO:0000259" key="3">
    <source>
        <dbReference type="Pfam" id="PF03413"/>
    </source>
</evidence>
<protein>
    <submittedName>
        <fullName evidence="4">Membrane protein YkoI</fullName>
    </submittedName>
    <submittedName>
        <fullName evidence="5">Peptidase</fullName>
    </submittedName>
</protein>